<evidence type="ECO:0000256" key="1">
    <source>
        <dbReference type="SAM" id="Phobius"/>
    </source>
</evidence>
<name>A0ABV0J3N5_9CYAN</name>
<sequence length="153" mass="16322">MSHSSQLQSAGQFSLISAFALVSIGGFLLSAIPVVAGQKVTIRRVILVNQAPNYVIYHPPQIDPLFLSPAIASPSFSNHYGSVGYGCFHPCITPYPAVGGTNHNIVNGSVVNSTLVNPVVVNSPIYNSTLVNPVIIERPRYRPGVRGSFSISF</sequence>
<organism evidence="2 3">
    <name type="scientific">Trichocoleus desertorum GB2-A4</name>
    <dbReference type="NCBI Taxonomy" id="2933944"/>
    <lineage>
        <taxon>Bacteria</taxon>
        <taxon>Bacillati</taxon>
        <taxon>Cyanobacteriota</taxon>
        <taxon>Cyanophyceae</taxon>
        <taxon>Leptolyngbyales</taxon>
        <taxon>Trichocoleusaceae</taxon>
        <taxon>Trichocoleus</taxon>
    </lineage>
</organism>
<dbReference type="EMBL" id="JAMPKM010000002">
    <property type="protein sequence ID" value="MEP0816391.1"/>
    <property type="molecule type" value="Genomic_DNA"/>
</dbReference>
<feature type="transmembrane region" description="Helical" evidence="1">
    <location>
        <begin position="12"/>
        <end position="36"/>
    </location>
</feature>
<evidence type="ECO:0000313" key="3">
    <source>
        <dbReference type="Proteomes" id="UP001464891"/>
    </source>
</evidence>
<comment type="caution">
    <text evidence="2">The sequence shown here is derived from an EMBL/GenBank/DDBJ whole genome shotgun (WGS) entry which is preliminary data.</text>
</comment>
<reference evidence="2 3" key="1">
    <citation type="submission" date="2022-04" db="EMBL/GenBank/DDBJ databases">
        <title>Positive selection, recombination, and allopatry shape intraspecific diversity of widespread and dominant cyanobacteria.</title>
        <authorList>
            <person name="Wei J."/>
            <person name="Shu W."/>
            <person name="Hu C."/>
        </authorList>
    </citation>
    <scope>NUCLEOTIDE SEQUENCE [LARGE SCALE GENOMIC DNA]</scope>
    <source>
        <strain evidence="2 3">GB2-A4</strain>
    </source>
</reference>
<keyword evidence="1" id="KW-1133">Transmembrane helix</keyword>
<keyword evidence="1" id="KW-0472">Membrane</keyword>
<evidence type="ECO:0000313" key="2">
    <source>
        <dbReference type="EMBL" id="MEP0816391.1"/>
    </source>
</evidence>
<accession>A0ABV0J3N5</accession>
<gene>
    <name evidence="2" type="ORF">NC998_04705</name>
</gene>
<keyword evidence="1" id="KW-0812">Transmembrane</keyword>
<protein>
    <submittedName>
        <fullName evidence="2">Uncharacterized protein</fullName>
    </submittedName>
</protein>
<keyword evidence="3" id="KW-1185">Reference proteome</keyword>
<proteinExistence type="predicted"/>
<dbReference type="Proteomes" id="UP001464891">
    <property type="component" value="Unassembled WGS sequence"/>
</dbReference>
<dbReference type="RefSeq" id="WP_190433725.1">
    <property type="nucleotide sequence ID" value="NZ_JAMPKM010000002.1"/>
</dbReference>